<reference evidence="1 2" key="1">
    <citation type="submission" date="2017-01" db="EMBL/GenBank/DDBJ databases">
        <title>Genome analysis of Paenibacillus selenitrireducens ES3-24.</title>
        <authorList>
            <person name="Xu D."/>
            <person name="Yao R."/>
            <person name="Zheng S."/>
        </authorList>
    </citation>
    <scope>NUCLEOTIDE SEQUENCE [LARGE SCALE GENOMIC DNA]</scope>
    <source>
        <strain evidence="1 2">ES3-24</strain>
    </source>
</reference>
<gene>
    <name evidence="1" type="ORF">BVG16_28800</name>
</gene>
<dbReference type="Proteomes" id="UP000190188">
    <property type="component" value="Unassembled WGS sequence"/>
</dbReference>
<dbReference type="EMBL" id="MSZX01000017">
    <property type="protein sequence ID" value="OPA73463.1"/>
    <property type="molecule type" value="Genomic_DNA"/>
</dbReference>
<protein>
    <submittedName>
        <fullName evidence="1">Uncharacterized protein</fullName>
    </submittedName>
</protein>
<evidence type="ECO:0000313" key="2">
    <source>
        <dbReference type="Proteomes" id="UP000190188"/>
    </source>
</evidence>
<proteinExistence type="predicted"/>
<keyword evidence="2" id="KW-1185">Reference proteome</keyword>
<evidence type="ECO:0000313" key="1">
    <source>
        <dbReference type="EMBL" id="OPA73463.1"/>
    </source>
</evidence>
<sequence length="230" mass="27146">MYMGMKSRGIIKIANEKLKPKLFIENFGESNHDYYVELSKWEANPLILYTSAVLEALNPKEKRFTKKSENEAWEILFSITQEEVLNSVSTLEDANKIITMRLANIQTVQRSPRKASGLPPENVRWSDRNFVDYFFMKYQQMTAETHPRIKMKTAEDCVYKLRKYYDSDDKIRAHIDAFFKAYTGKDNYAPKVMLVGNDENIYQVQIYMKHGVLESEYEREESQKKKIYTI</sequence>
<organism evidence="1 2">
    <name type="scientific">Paenibacillus selenitireducens</name>
    <dbReference type="NCBI Taxonomy" id="1324314"/>
    <lineage>
        <taxon>Bacteria</taxon>
        <taxon>Bacillati</taxon>
        <taxon>Bacillota</taxon>
        <taxon>Bacilli</taxon>
        <taxon>Bacillales</taxon>
        <taxon>Paenibacillaceae</taxon>
        <taxon>Paenibacillus</taxon>
    </lineage>
</organism>
<name>A0A1T2X1L4_9BACL</name>
<comment type="caution">
    <text evidence="1">The sequence shown here is derived from an EMBL/GenBank/DDBJ whole genome shotgun (WGS) entry which is preliminary data.</text>
</comment>
<dbReference type="AlphaFoldDB" id="A0A1T2X1L4"/>
<accession>A0A1T2X1L4</accession>